<proteinExistence type="predicted"/>
<dbReference type="Pfam" id="PF13076">
    <property type="entry name" value="Fur_reg_FbpA"/>
    <property type="match status" value="1"/>
</dbReference>
<evidence type="ECO:0000256" key="1">
    <source>
        <dbReference type="SAM" id="Coils"/>
    </source>
</evidence>
<accession>A0A1H3H1Y4</accession>
<organism evidence="2 3">
    <name type="scientific">Evansella caseinilytica</name>
    <dbReference type="NCBI Taxonomy" id="1503961"/>
    <lineage>
        <taxon>Bacteria</taxon>
        <taxon>Bacillati</taxon>
        <taxon>Bacillota</taxon>
        <taxon>Bacilli</taxon>
        <taxon>Bacillales</taxon>
        <taxon>Bacillaceae</taxon>
        <taxon>Evansella</taxon>
    </lineage>
</organism>
<sequence>MSKMFQKAITMKKNALINGLIGMGIYKKGDQQLYELTLTELEKEYEVVKEQLAKKNVEHK</sequence>
<reference evidence="3" key="1">
    <citation type="submission" date="2016-10" db="EMBL/GenBank/DDBJ databases">
        <authorList>
            <person name="Varghese N."/>
            <person name="Submissions S."/>
        </authorList>
    </citation>
    <scope>NUCLEOTIDE SEQUENCE [LARGE SCALE GENOMIC DNA]</scope>
    <source>
        <strain evidence="3">SP</strain>
    </source>
</reference>
<dbReference type="AlphaFoldDB" id="A0A1H3H1Y4"/>
<evidence type="ECO:0000313" key="2">
    <source>
        <dbReference type="EMBL" id="SDY09205.1"/>
    </source>
</evidence>
<dbReference type="EMBL" id="FNPI01000001">
    <property type="protein sequence ID" value="SDY09205.1"/>
    <property type="molecule type" value="Genomic_DNA"/>
</dbReference>
<keyword evidence="1" id="KW-0175">Coiled coil</keyword>
<protein>
    <submittedName>
        <fullName evidence="2">Fur-regulated basic protein A</fullName>
    </submittedName>
</protein>
<feature type="coiled-coil region" evidence="1">
    <location>
        <begin position="31"/>
        <end position="58"/>
    </location>
</feature>
<name>A0A1H3H1Y4_9BACI</name>
<dbReference type="Proteomes" id="UP000198935">
    <property type="component" value="Unassembled WGS sequence"/>
</dbReference>
<gene>
    <name evidence="2" type="ORF">SAMN05421736_101345</name>
</gene>
<dbReference type="InterPro" id="IPR025072">
    <property type="entry name" value="Fur_reg_FbpA"/>
</dbReference>
<evidence type="ECO:0000313" key="3">
    <source>
        <dbReference type="Proteomes" id="UP000198935"/>
    </source>
</evidence>
<keyword evidence="3" id="KW-1185">Reference proteome</keyword>